<keyword evidence="2" id="KW-1185">Reference proteome</keyword>
<feature type="non-terminal residue" evidence="1">
    <location>
        <position position="1"/>
    </location>
</feature>
<feature type="non-terminal residue" evidence="1">
    <location>
        <position position="81"/>
    </location>
</feature>
<evidence type="ECO:0000313" key="2">
    <source>
        <dbReference type="Proteomes" id="UP000023152"/>
    </source>
</evidence>
<reference evidence="1 2" key="1">
    <citation type="journal article" date="2013" name="Curr. Biol.">
        <title>The Genome of the Foraminiferan Reticulomyxa filosa.</title>
        <authorList>
            <person name="Glockner G."/>
            <person name="Hulsmann N."/>
            <person name="Schleicher M."/>
            <person name="Noegel A.A."/>
            <person name="Eichinger L."/>
            <person name="Gallinger C."/>
            <person name="Pawlowski J."/>
            <person name="Sierra R."/>
            <person name="Euteneuer U."/>
            <person name="Pillet L."/>
            <person name="Moustafa A."/>
            <person name="Platzer M."/>
            <person name="Groth M."/>
            <person name="Szafranski K."/>
            <person name="Schliwa M."/>
        </authorList>
    </citation>
    <scope>NUCLEOTIDE SEQUENCE [LARGE SCALE GENOMIC DNA]</scope>
</reference>
<dbReference type="AlphaFoldDB" id="X6LGJ4"/>
<accession>X6LGJ4</accession>
<dbReference type="EMBL" id="ASPP01039209">
    <property type="protein sequence ID" value="ETO01108.1"/>
    <property type="molecule type" value="Genomic_DNA"/>
</dbReference>
<organism evidence="1 2">
    <name type="scientific">Reticulomyxa filosa</name>
    <dbReference type="NCBI Taxonomy" id="46433"/>
    <lineage>
        <taxon>Eukaryota</taxon>
        <taxon>Sar</taxon>
        <taxon>Rhizaria</taxon>
        <taxon>Retaria</taxon>
        <taxon>Foraminifera</taxon>
        <taxon>Monothalamids</taxon>
        <taxon>Reticulomyxidae</taxon>
        <taxon>Reticulomyxa</taxon>
    </lineage>
</organism>
<comment type="caution">
    <text evidence="1">The sequence shown here is derived from an EMBL/GenBank/DDBJ whole genome shotgun (WGS) entry which is preliminary data.</text>
</comment>
<dbReference type="Proteomes" id="UP000023152">
    <property type="component" value="Unassembled WGS sequence"/>
</dbReference>
<gene>
    <name evidence="1" type="ORF">RFI_36332</name>
</gene>
<evidence type="ECO:0000313" key="1">
    <source>
        <dbReference type="EMBL" id="ETO01108.1"/>
    </source>
</evidence>
<proteinExistence type="predicted"/>
<sequence>ETCWYYSSSIVVNMYAINCEIKFKGNIHIAVQLFISKDIIIHHKLNFSLSPIQWNIQIHHDIPILLQQFKDKIDSFLKKKK</sequence>
<protein>
    <submittedName>
        <fullName evidence="1">Uncharacterized protein</fullName>
    </submittedName>
</protein>
<name>X6LGJ4_RETFI</name>